<dbReference type="PANTHER" id="PTHR30035:SF3">
    <property type="entry name" value="INTERMEMBRANE PHOSPHOLIPID TRANSPORT SYSTEM LIPOPROTEIN MLAA"/>
    <property type="match status" value="1"/>
</dbReference>
<evidence type="ECO:0000256" key="1">
    <source>
        <dbReference type="ARBA" id="ARBA00010634"/>
    </source>
</evidence>
<dbReference type="InterPro" id="IPR007428">
    <property type="entry name" value="MlaA"/>
</dbReference>
<reference evidence="3 4" key="1">
    <citation type="journal article" date="2014" name="ISME J.">
        <title>Adaptation of an abundant Roseobacter RCA organism to pelagic systems revealed by genomic and transcriptomic analyses.</title>
        <authorList>
            <person name="Voget S."/>
            <person name="Wemheuer B."/>
            <person name="Brinkhoff T."/>
            <person name="Vollmers J."/>
            <person name="Dietrich S."/>
            <person name="Giebel H.A."/>
            <person name="Beardsley C."/>
            <person name="Sardemann C."/>
            <person name="Bakenhus I."/>
            <person name="Billerbeck S."/>
            <person name="Daniel R."/>
            <person name="Simon M."/>
        </authorList>
    </citation>
    <scope>NUCLEOTIDE SEQUENCE [LARGE SCALE GENOMIC DNA]</scope>
    <source>
        <strain evidence="3 4">RCA23</strain>
    </source>
</reference>
<evidence type="ECO:0000313" key="4">
    <source>
        <dbReference type="Proteomes" id="UP000028680"/>
    </source>
</evidence>
<proteinExistence type="inferred from homology"/>
<sequence length="243" mass="26611">MIERLSIFAVASLVMVVSACSPRPGAVAGDPFERANRDNHAFNKDLDRKILSPLSKTYADVVPDPVEDSVSNFASNLSLPGKVVNNVLQLDLPSAARNTTRFVLNSTVGVAGLFDPSQKIGFTEKDTDFGETLQGWGVAEGAYLELPVFGPSNLRDGFARFVDMLLLDPAGQILKPPVSKYRTVSNIGAILQKRQIYGAQIDEVLYGSADSYAQARLVYLQSRRFELKDIANDAYIDPYAEFE</sequence>
<dbReference type="GO" id="GO:0120010">
    <property type="term" value="P:intermembrane phospholipid transfer"/>
    <property type="evidence" value="ECO:0007669"/>
    <property type="project" value="TreeGrafter"/>
</dbReference>
<dbReference type="RefSeq" id="WP_044048786.1">
    <property type="nucleotide sequence ID" value="NZ_CP003984.1"/>
</dbReference>
<dbReference type="Pfam" id="PF04333">
    <property type="entry name" value="MlaA"/>
    <property type="match status" value="1"/>
</dbReference>
<dbReference type="EMBL" id="CP003984">
    <property type="protein sequence ID" value="AII85914.1"/>
    <property type="molecule type" value="Genomic_DNA"/>
</dbReference>
<gene>
    <name evidence="3" type="ORF">RCA23_c03520</name>
</gene>
<keyword evidence="3" id="KW-0449">Lipoprotein</keyword>
<dbReference type="GO" id="GO:0016020">
    <property type="term" value="C:membrane"/>
    <property type="evidence" value="ECO:0007669"/>
    <property type="project" value="InterPro"/>
</dbReference>
<dbReference type="PROSITE" id="PS51257">
    <property type="entry name" value="PROKAR_LIPOPROTEIN"/>
    <property type="match status" value="1"/>
</dbReference>
<evidence type="ECO:0000256" key="2">
    <source>
        <dbReference type="ARBA" id="ARBA00022729"/>
    </source>
</evidence>
<protein>
    <submittedName>
        <fullName evidence="3">VacJ like lipoprotein</fullName>
    </submittedName>
</protein>
<dbReference type="PANTHER" id="PTHR30035">
    <property type="entry name" value="LIPOPROTEIN VACJ-RELATED"/>
    <property type="match status" value="1"/>
</dbReference>
<dbReference type="PRINTS" id="PR01805">
    <property type="entry name" value="VACJLIPOPROT"/>
</dbReference>
<name>A0AAN0VHC9_9RHOB</name>
<evidence type="ECO:0000313" key="3">
    <source>
        <dbReference type="EMBL" id="AII85914.1"/>
    </source>
</evidence>
<keyword evidence="2" id="KW-0732">Signal</keyword>
<organism evidence="3 4">
    <name type="scientific">Planktomarina temperata RCA23</name>
    <dbReference type="NCBI Taxonomy" id="666509"/>
    <lineage>
        <taxon>Bacteria</taxon>
        <taxon>Pseudomonadati</taxon>
        <taxon>Pseudomonadota</taxon>
        <taxon>Alphaproteobacteria</taxon>
        <taxon>Rhodobacterales</taxon>
        <taxon>Paracoccaceae</taxon>
        <taxon>Planktomarina</taxon>
    </lineage>
</organism>
<dbReference type="AlphaFoldDB" id="A0AAN0VHC9"/>
<dbReference type="KEGG" id="ptp:RCA23_c03520"/>
<comment type="similarity">
    <text evidence="1">Belongs to the MlaA family.</text>
</comment>
<dbReference type="Proteomes" id="UP000028680">
    <property type="component" value="Chromosome"/>
</dbReference>
<accession>A0AAN0VHC9</accession>
<keyword evidence="4" id="KW-1185">Reference proteome</keyword>